<keyword evidence="2" id="KW-0159">Chromosome partition</keyword>
<dbReference type="Pfam" id="PF02195">
    <property type="entry name" value="ParB_N"/>
    <property type="match status" value="1"/>
</dbReference>
<keyword evidence="3" id="KW-0238">DNA-binding</keyword>
<evidence type="ECO:0000256" key="2">
    <source>
        <dbReference type="ARBA" id="ARBA00022829"/>
    </source>
</evidence>
<dbReference type="InterPro" id="IPR050336">
    <property type="entry name" value="Chromosome_partition/occlusion"/>
</dbReference>
<dbReference type="EMBL" id="VSSQ01005142">
    <property type="protein sequence ID" value="MPM28023.1"/>
    <property type="molecule type" value="Genomic_DNA"/>
</dbReference>
<dbReference type="Gene3D" id="3.90.1530.30">
    <property type="match status" value="1"/>
</dbReference>
<comment type="similarity">
    <text evidence="1">Belongs to the ParB family.</text>
</comment>
<gene>
    <name evidence="5" type="primary">noc_25</name>
    <name evidence="5" type="ORF">SDC9_74540</name>
</gene>
<evidence type="ECO:0000256" key="3">
    <source>
        <dbReference type="ARBA" id="ARBA00023125"/>
    </source>
</evidence>
<dbReference type="GO" id="GO:0003677">
    <property type="term" value="F:DNA binding"/>
    <property type="evidence" value="ECO:0007669"/>
    <property type="project" value="UniProtKB-KW"/>
</dbReference>
<dbReference type="NCBIfam" id="TIGR00180">
    <property type="entry name" value="parB_part"/>
    <property type="match status" value="1"/>
</dbReference>
<dbReference type="Pfam" id="PF17762">
    <property type="entry name" value="HTH_ParB"/>
    <property type="match status" value="1"/>
</dbReference>
<dbReference type="SUPFAM" id="SSF110849">
    <property type="entry name" value="ParB/Sulfiredoxin"/>
    <property type="match status" value="1"/>
</dbReference>
<evidence type="ECO:0000259" key="4">
    <source>
        <dbReference type="SMART" id="SM00470"/>
    </source>
</evidence>
<reference evidence="5" key="1">
    <citation type="submission" date="2019-08" db="EMBL/GenBank/DDBJ databases">
        <authorList>
            <person name="Kucharzyk K."/>
            <person name="Murdoch R.W."/>
            <person name="Higgins S."/>
            <person name="Loffler F."/>
        </authorList>
    </citation>
    <scope>NUCLEOTIDE SEQUENCE</scope>
</reference>
<comment type="caution">
    <text evidence="5">The sequence shown here is derived from an EMBL/GenBank/DDBJ whole genome shotgun (WGS) entry which is preliminary data.</text>
</comment>
<feature type="domain" description="ParB-like N-terminal" evidence="4">
    <location>
        <begin position="29"/>
        <end position="119"/>
    </location>
</feature>
<dbReference type="InterPro" id="IPR036086">
    <property type="entry name" value="ParB/Sulfiredoxin_sf"/>
</dbReference>
<dbReference type="InterPro" id="IPR004437">
    <property type="entry name" value="ParB/RepB/Spo0J"/>
</dbReference>
<evidence type="ECO:0000256" key="1">
    <source>
        <dbReference type="ARBA" id="ARBA00006295"/>
    </source>
</evidence>
<dbReference type="InterPro" id="IPR041468">
    <property type="entry name" value="HTH_ParB/Spo0J"/>
</dbReference>
<name>A0A644YND5_9ZZZZ</name>
<dbReference type="GO" id="GO:0005694">
    <property type="term" value="C:chromosome"/>
    <property type="evidence" value="ECO:0007669"/>
    <property type="project" value="TreeGrafter"/>
</dbReference>
<dbReference type="AlphaFoldDB" id="A0A644YND5"/>
<dbReference type="FunFam" id="3.90.1530.30:FF:000001">
    <property type="entry name" value="Chromosome partitioning protein ParB"/>
    <property type="match status" value="1"/>
</dbReference>
<dbReference type="SMART" id="SM00470">
    <property type="entry name" value="ParB"/>
    <property type="match status" value="1"/>
</dbReference>
<dbReference type="FunFam" id="1.10.10.2830:FF:000001">
    <property type="entry name" value="Chromosome partitioning protein ParB"/>
    <property type="match status" value="1"/>
</dbReference>
<dbReference type="GO" id="GO:0007059">
    <property type="term" value="P:chromosome segregation"/>
    <property type="evidence" value="ECO:0007669"/>
    <property type="project" value="UniProtKB-KW"/>
</dbReference>
<protein>
    <submittedName>
        <fullName evidence="5">Nucleoid occlusion protein</fullName>
    </submittedName>
</protein>
<proteinExistence type="inferred from homology"/>
<sequence length="288" mass="32929">MVIDDEFAYLDAANLLGEDVATSGEVSVVQVPVQNIEPNPYQPRKHFEPEALAELAHSISQYGVLQPLLVSPMGDGRYMLIAGERRLRASKLANLSMVPVIISDYTSQQIAEIALIENLQREDLHYLEEADGYEKLMDQFHLTQESMASRVGKKQSTIANKLRLLKLTDKVRNLLKEHGLTERHARALLRLTAEEDQINVINEITRNGYNVRQAEKYIEHYIEEHQDSAKLKKTKRLMIIQDVRIYLNSFKQIIKNMEVSGIPVKVEQKLEGDDVIVTMHIKNTKKTK</sequence>
<accession>A0A644YND5</accession>
<dbReference type="Gene3D" id="1.10.10.2830">
    <property type="match status" value="1"/>
</dbReference>
<dbReference type="CDD" id="cd16393">
    <property type="entry name" value="SPO0J_N"/>
    <property type="match status" value="1"/>
</dbReference>
<organism evidence="5">
    <name type="scientific">bioreactor metagenome</name>
    <dbReference type="NCBI Taxonomy" id="1076179"/>
    <lineage>
        <taxon>unclassified sequences</taxon>
        <taxon>metagenomes</taxon>
        <taxon>ecological metagenomes</taxon>
    </lineage>
</organism>
<dbReference type="InterPro" id="IPR003115">
    <property type="entry name" value="ParB_N"/>
</dbReference>
<dbReference type="PANTHER" id="PTHR33375:SF1">
    <property type="entry name" value="CHROMOSOME-PARTITIONING PROTEIN PARB-RELATED"/>
    <property type="match status" value="1"/>
</dbReference>
<dbReference type="GO" id="GO:0045881">
    <property type="term" value="P:positive regulation of sporulation resulting in formation of a cellular spore"/>
    <property type="evidence" value="ECO:0007669"/>
    <property type="project" value="TreeGrafter"/>
</dbReference>
<dbReference type="PANTHER" id="PTHR33375">
    <property type="entry name" value="CHROMOSOME-PARTITIONING PROTEIN PARB-RELATED"/>
    <property type="match status" value="1"/>
</dbReference>
<evidence type="ECO:0000313" key="5">
    <source>
        <dbReference type="EMBL" id="MPM28023.1"/>
    </source>
</evidence>